<evidence type="ECO:0000256" key="3">
    <source>
        <dbReference type="ARBA" id="ARBA00023155"/>
    </source>
</evidence>
<dbReference type="InterPro" id="IPR001356">
    <property type="entry name" value="HD"/>
</dbReference>
<proteinExistence type="inferred from homology"/>
<dbReference type="InterPro" id="IPR000047">
    <property type="entry name" value="HTH_motif"/>
</dbReference>
<dbReference type="GO" id="GO:0000981">
    <property type="term" value="F:DNA-binding transcription factor activity, RNA polymerase II-specific"/>
    <property type="evidence" value="ECO:0007669"/>
    <property type="project" value="InterPro"/>
</dbReference>
<feature type="compositionally biased region" description="Polar residues" evidence="8">
    <location>
        <begin position="34"/>
        <end position="55"/>
    </location>
</feature>
<evidence type="ECO:0000313" key="11">
    <source>
        <dbReference type="Proteomes" id="UP000606274"/>
    </source>
</evidence>
<keyword evidence="2 6" id="KW-0238">DNA-binding</keyword>
<evidence type="ECO:0000256" key="6">
    <source>
        <dbReference type="PROSITE-ProRule" id="PRU00108"/>
    </source>
</evidence>
<dbReference type="PROSITE" id="PS50071">
    <property type="entry name" value="HOMEOBOX_2"/>
    <property type="match status" value="1"/>
</dbReference>
<feature type="compositionally biased region" description="Polar residues" evidence="8">
    <location>
        <begin position="126"/>
        <end position="144"/>
    </location>
</feature>
<feature type="region of interest" description="Disordered" evidence="8">
    <location>
        <begin position="17"/>
        <end position="57"/>
    </location>
</feature>
<evidence type="ECO:0000256" key="5">
    <source>
        <dbReference type="ARBA" id="ARBA00038504"/>
    </source>
</evidence>
<evidence type="ECO:0000256" key="1">
    <source>
        <dbReference type="ARBA" id="ARBA00022473"/>
    </source>
</evidence>
<feature type="compositionally biased region" description="Low complexity" evidence="8">
    <location>
        <begin position="359"/>
        <end position="373"/>
    </location>
</feature>
<keyword evidence="4 6" id="KW-0539">Nucleus</keyword>
<comment type="similarity">
    <text evidence="5">Belongs to the H2.0 homeobox family.</text>
</comment>
<feature type="compositionally biased region" description="Acidic residues" evidence="8">
    <location>
        <begin position="375"/>
        <end position="384"/>
    </location>
</feature>
<dbReference type="PRINTS" id="PR00024">
    <property type="entry name" value="HOMEOBOX"/>
</dbReference>
<protein>
    <recommendedName>
        <fullName evidence="9">Homeobox domain-containing protein</fullName>
    </recommendedName>
</protein>
<name>A0A8T0BQL2_SILME</name>
<dbReference type="SMART" id="SM00389">
    <property type="entry name" value="HOX"/>
    <property type="match status" value="1"/>
</dbReference>
<keyword evidence="11" id="KW-1185">Reference proteome</keyword>
<dbReference type="FunFam" id="1.10.10.60:FF:000177">
    <property type="entry name" value="Homeobox protein DBX1"/>
    <property type="match status" value="1"/>
</dbReference>
<evidence type="ECO:0000256" key="2">
    <source>
        <dbReference type="ARBA" id="ARBA00023125"/>
    </source>
</evidence>
<dbReference type="PANTHER" id="PTHR24331:SF6">
    <property type="entry name" value="HOMEOBOX PROTEIN DBX1"/>
    <property type="match status" value="1"/>
</dbReference>
<feature type="domain" description="Homeobox" evidence="9">
    <location>
        <begin position="241"/>
        <end position="301"/>
    </location>
</feature>
<evidence type="ECO:0000256" key="7">
    <source>
        <dbReference type="RuleBase" id="RU000682"/>
    </source>
</evidence>
<feature type="compositionally biased region" description="Polar residues" evidence="8">
    <location>
        <begin position="316"/>
        <end position="325"/>
    </location>
</feature>
<dbReference type="InterPro" id="IPR020479">
    <property type="entry name" value="HD_metazoa"/>
</dbReference>
<dbReference type="InterPro" id="IPR009057">
    <property type="entry name" value="Homeodomain-like_sf"/>
</dbReference>
<keyword evidence="3 6" id="KW-0371">Homeobox</keyword>
<feature type="compositionally biased region" description="Basic residues" evidence="8">
    <location>
        <begin position="151"/>
        <end position="162"/>
    </location>
</feature>
<keyword evidence="1" id="KW-0217">Developmental protein</keyword>
<dbReference type="EMBL" id="JABFDY010000005">
    <property type="protein sequence ID" value="KAF7707640.1"/>
    <property type="molecule type" value="Genomic_DNA"/>
</dbReference>
<dbReference type="GO" id="GO:0003677">
    <property type="term" value="F:DNA binding"/>
    <property type="evidence" value="ECO:0007669"/>
    <property type="project" value="UniProtKB-UniRule"/>
</dbReference>
<evidence type="ECO:0000256" key="4">
    <source>
        <dbReference type="ARBA" id="ARBA00023242"/>
    </source>
</evidence>
<organism evidence="10 11">
    <name type="scientific">Silurus meridionalis</name>
    <name type="common">Southern catfish</name>
    <name type="synonym">Silurus soldatovi meridionalis</name>
    <dbReference type="NCBI Taxonomy" id="175797"/>
    <lineage>
        <taxon>Eukaryota</taxon>
        <taxon>Metazoa</taxon>
        <taxon>Chordata</taxon>
        <taxon>Craniata</taxon>
        <taxon>Vertebrata</taxon>
        <taxon>Euteleostomi</taxon>
        <taxon>Actinopterygii</taxon>
        <taxon>Neopterygii</taxon>
        <taxon>Teleostei</taxon>
        <taxon>Ostariophysi</taxon>
        <taxon>Siluriformes</taxon>
        <taxon>Siluridae</taxon>
        <taxon>Silurus</taxon>
    </lineage>
</organism>
<evidence type="ECO:0000313" key="10">
    <source>
        <dbReference type="EMBL" id="KAF7707640.1"/>
    </source>
</evidence>
<dbReference type="Pfam" id="PF00046">
    <property type="entry name" value="Homeodomain"/>
    <property type="match status" value="1"/>
</dbReference>
<accession>A0A8T0BQL2</accession>
<gene>
    <name evidence="10" type="ORF">HF521_018858</name>
</gene>
<dbReference type="PANTHER" id="PTHR24331">
    <property type="entry name" value="DBX"/>
    <property type="match status" value="1"/>
</dbReference>
<reference evidence="10" key="1">
    <citation type="submission" date="2020-08" db="EMBL/GenBank/DDBJ databases">
        <title>Chromosome-level assembly of Southern catfish (Silurus meridionalis) provides insights into visual adaptation to the nocturnal and benthic lifestyles.</title>
        <authorList>
            <person name="Zhang Y."/>
            <person name="Wang D."/>
            <person name="Peng Z."/>
        </authorList>
    </citation>
    <scope>NUCLEOTIDE SEQUENCE</scope>
    <source>
        <strain evidence="10">SWU-2019-XX</strain>
        <tissue evidence="10">Muscle</tissue>
    </source>
</reference>
<dbReference type="InterPro" id="IPR051662">
    <property type="entry name" value="H2.0_Homeobox_NeuralPatt"/>
</dbReference>
<comment type="caution">
    <text evidence="10">The sequence shown here is derived from an EMBL/GenBank/DDBJ whole genome shotgun (WGS) entry which is preliminary data.</text>
</comment>
<dbReference type="AlphaFoldDB" id="A0A8T0BQL2"/>
<evidence type="ECO:0000259" key="9">
    <source>
        <dbReference type="PROSITE" id="PS50071"/>
    </source>
</evidence>
<dbReference type="GO" id="GO:0021515">
    <property type="term" value="P:cell differentiation in spinal cord"/>
    <property type="evidence" value="ECO:0007669"/>
    <property type="project" value="TreeGrafter"/>
</dbReference>
<feature type="region of interest" description="Disordered" evidence="8">
    <location>
        <begin position="357"/>
        <end position="384"/>
    </location>
</feature>
<feature type="region of interest" description="Disordered" evidence="8">
    <location>
        <begin position="302"/>
        <end position="329"/>
    </location>
</feature>
<dbReference type="SUPFAM" id="SSF46689">
    <property type="entry name" value="Homeodomain-like"/>
    <property type="match status" value="1"/>
</dbReference>
<sequence>MPRLAYNPITRLKRINAGQATGRWHPPFKRTENKPNSSLRTPTPQASDSRSSHQPASMAAFRQEMLPGVMAPPAVYPNLLSLPRTLRSAFTAPSGFRVEDLLRIGRDTFPTARPPPASPNARESTRVSSATDRSSSPPQTTAIGTATHTHTPPHAHTHTHTHTHSDPGYLKFGVNAILAPDTRNASPPPLLHSMSPKHFPFPYFEASFHPFIRAAYFPASNSVVPIPGTFSWPLSARGKPRRGMLRRAVFSDVQRKALEKMFQKQKYISKPDRKKLAVKLGLKDSQVKIWFQNRRMKWRNSKERELLSSGGCREQTLPTKTNPNPDLSDVGIKYENLERDMPHGAFYHPHIGKDLQNASDSLLRSPSYSSKNSDSSDDEEITVS</sequence>
<dbReference type="PROSITE" id="PS00027">
    <property type="entry name" value="HOMEOBOX_1"/>
    <property type="match status" value="1"/>
</dbReference>
<dbReference type="InterPro" id="IPR017970">
    <property type="entry name" value="Homeobox_CS"/>
</dbReference>
<dbReference type="Gene3D" id="1.10.10.60">
    <property type="entry name" value="Homeodomain-like"/>
    <property type="match status" value="1"/>
</dbReference>
<dbReference type="Proteomes" id="UP000606274">
    <property type="component" value="Unassembled WGS sequence"/>
</dbReference>
<feature type="region of interest" description="Disordered" evidence="8">
    <location>
        <begin position="107"/>
        <end position="166"/>
    </location>
</feature>
<feature type="DNA-binding region" description="Homeobox" evidence="6">
    <location>
        <begin position="243"/>
        <end position="302"/>
    </location>
</feature>
<evidence type="ECO:0000256" key="8">
    <source>
        <dbReference type="SAM" id="MobiDB-lite"/>
    </source>
</evidence>
<dbReference type="GO" id="GO:0005634">
    <property type="term" value="C:nucleus"/>
    <property type="evidence" value="ECO:0007669"/>
    <property type="project" value="UniProtKB-SubCell"/>
</dbReference>
<dbReference type="CDD" id="cd00086">
    <property type="entry name" value="homeodomain"/>
    <property type="match status" value="1"/>
</dbReference>
<comment type="subcellular location">
    <subcellularLocation>
        <location evidence="6 7">Nucleus</location>
    </subcellularLocation>
</comment>
<dbReference type="PRINTS" id="PR00031">
    <property type="entry name" value="HTHREPRESSR"/>
</dbReference>